<dbReference type="GO" id="GO:0004534">
    <property type="term" value="F:5'-3' RNA exonuclease activity"/>
    <property type="evidence" value="ECO:0007669"/>
    <property type="project" value="TreeGrafter"/>
</dbReference>
<proteinExistence type="predicted"/>
<feature type="domain" description="Polymerase/histidinol phosphatase N-terminal" evidence="1">
    <location>
        <begin position="3"/>
        <end position="69"/>
    </location>
</feature>
<dbReference type="PANTHER" id="PTHR42924">
    <property type="entry name" value="EXONUCLEASE"/>
    <property type="match status" value="1"/>
</dbReference>
<dbReference type="InterPro" id="IPR003141">
    <property type="entry name" value="Pol/His_phosphatase_N"/>
</dbReference>
<dbReference type="Gene3D" id="1.10.150.650">
    <property type="match status" value="1"/>
</dbReference>
<sequence length="294" mass="33463">MIIDLHIHSNHSSDGEYAPEEILQYVKRKNIKYFAIADHNTVSGYCKLKNYNQGISTVMIPASEFSTFFGEHEVHVLAYGIHYEDQALISVFETINKNKLKQAHARVKALKNLGFKINFDDLMEHAVGNVPSGVTFLNTLLKNEDNKTLLSEYIEGEKSYSPYTSFYFDFFAKGGLAHVHVPLIDIGEFFDKMNGRAVFSMAHPILNPGNIMPDLFDFPFDAVEVFSSYHNSEEVRLFRSVADENKCFYTAGSDYHGPNVKPNIFMGVDCSLNPAIMEKLLEAIDRRNLYLYNL</sequence>
<dbReference type="SUPFAM" id="SSF89550">
    <property type="entry name" value="PHP domain-like"/>
    <property type="match status" value="1"/>
</dbReference>
<dbReference type="InterPro" id="IPR016195">
    <property type="entry name" value="Pol/histidinol_Pase-like"/>
</dbReference>
<name>A0A3D5QC74_FLESI</name>
<dbReference type="InterPro" id="IPR052018">
    <property type="entry name" value="PHP_domain"/>
</dbReference>
<dbReference type="Pfam" id="PF02811">
    <property type="entry name" value="PHP"/>
    <property type="match status" value="1"/>
</dbReference>
<dbReference type="InterPro" id="IPR004013">
    <property type="entry name" value="PHP_dom"/>
</dbReference>
<reference evidence="2 3" key="1">
    <citation type="journal article" date="2018" name="Nat. Biotechnol.">
        <title>A standardized bacterial taxonomy based on genome phylogeny substantially revises the tree of life.</title>
        <authorList>
            <person name="Parks D.H."/>
            <person name="Chuvochina M."/>
            <person name="Waite D.W."/>
            <person name="Rinke C."/>
            <person name="Skarshewski A."/>
            <person name="Chaumeil P.A."/>
            <person name="Hugenholtz P."/>
        </authorList>
    </citation>
    <scope>NUCLEOTIDE SEQUENCE [LARGE SCALE GENOMIC DNA]</scope>
    <source>
        <strain evidence="2">UBA8672</strain>
    </source>
</reference>
<protein>
    <recommendedName>
        <fullName evidence="1">Polymerase/histidinol phosphatase N-terminal domain-containing protein</fullName>
    </recommendedName>
</protein>
<accession>A0A3D5QC74</accession>
<dbReference type="AlphaFoldDB" id="A0A3D5QC74"/>
<dbReference type="EMBL" id="DPPF01000146">
    <property type="protein sequence ID" value="HCW93436.1"/>
    <property type="molecule type" value="Genomic_DNA"/>
</dbReference>
<dbReference type="GO" id="GO:0035312">
    <property type="term" value="F:5'-3' DNA exonuclease activity"/>
    <property type="evidence" value="ECO:0007669"/>
    <property type="project" value="TreeGrafter"/>
</dbReference>
<comment type="caution">
    <text evidence="2">The sequence shown here is derived from an EMBL/GenBank/DDBJ whole genome shotgun (WGS) entry which is preliminary data.</text>
</comment>
<dbReference type="Gene3D" id="3.20.20.140">
    <property type="entry name" value="Metal-dependent hydrolases"/>
    <property type="match status" value="1"/>
</dbReference>
<evidence type="ECO:0000313" key="3">
    <source>
        <dbReference type="Proteomes" id="UP000262325"/>
    </source>
</evidence>
<dbReference type="Proteomes" id="UP000262325">
    <property type="component" value="Unassembled WGS sequence"/>
</dbReference>
<organism evidence="2 3">
    <name type="scientific">Flexistipes sinusarabici</name>
    <dbReference type="NCBI Taxonomy" id="2352"/>
    <lineage>
        <taxon>Bacteria</taxon>
        <taxon>Pseudomonadati</taxon>
        <taxon>Deferribacterota</taxon>
        <taxon>Deferribacteres</taxon>
        <taxon>Deferribacterales</taxon>
        <taxon>Flexistipitaceae</taxon>
        <taxon>Flexistipes</taxon>
    </lineage>
</organism>
<evidence type="ECO:0000313" key="2">
    <source>
        <dbReference type="EMBL" id="HCW93436.1"/>
    </source>
</evidence>
<dbReference type="PANTHER" id="PTHR42924:SF3">
    <property type="entry name" value="POLYMERASE_HISTIDINOL PHOSPHATASE N-TERMINAL DOMAIN-CONTAINING PROTEIN"/>
    <property type="match status" value="1"/>
</dbReference>
<dbReference type="SMART" id="SM00481">
    <property type="entry name" value="POLIIIAc"/>
    <property type="match status" value="1"/>
</dbReference>
<gene>
    <name evidence="2" type="ORF">DHM44_07120</name>
</gene>
<evidence type="ECO:0000259" key="1">
    <source>
        <dbReference type="SMART" id="SM00481"/>
    </source>
</evidence>